<dbReference type="EMBL" id="MU274902">
    <property type="protein sequence ID" value="KAI0093467.1"/>
    <property type="molecule type" value="Genomic_DNA"/>
</dbReference>
<gene>
    <name evidence="1" type="ORF">BDY19DRAFT_1064832</name>
</gene>
<proteinExistence type="predicted"/>
<reference evidence="1" key="1">
    <citation type="journal article" date="2021" name="Environ. Microbiol.">
        <title>Gene family expansions and transcriptome signatures uncover fungal adaptations to wood decay.</title>
        <authorList>
            <person name="Hage H."/>
            <person name="Miyauchi S."/>
            <person name="Viragh M."/>
            <person name="Drula E."/>
            <person name="Min B."/>
            <person name="Chaduli D."/>
            <person name="Navarro D."/>
            <person name="Favel A."/>
            <person name="Norest M."/>
            <person name="Lesage-Meessen L."/>
            <person name="Balint B."/>
            <person name="Merenyi Z."/>
            <person name="de Eugenio L."/>
            <person name="Morin E."/>
            <person name="Martinez A.T."/>
            <person name="Baldrian P."/>
            <person name="Stursova M."/>
            <person name="Martinez M.J."/>
            <person name="Novotny C."/>
            <person name="Magnuson J.K."/>
            <person name="Spatafora J.W."/>
            <person name="Maurice S."/>
            <person name="Pangilinan J."/>
            <person name="Andreopoulos W."/>
            <person name="LaButti K."/>
            <person name="Hundley H."/>
            <person name="Na H."/>
            <person name="Kuo A."/>
            <person name="Barry K."/>
            <person name="Lipzen A."/>
            <person name="Henrissat B."/>
            <person name="Riley R."/>
            <person name="Ahrendt S."/>
            <person name="Nagy L.G."/>
            <person name="Grigoriev I.V."/>
            <person name="Martin F."/>
            <person name="Rosso M.N."/>
        </authorList>
    </citation>
    <scope>NUCLEOTIDE SEQUENCE</scope>
    <source>
        <strain evidence="1">CBS 384.51</strain>
    </source>
</reference>
<comment type="caution">
    <text evidence="1">The sequence shown here is derived from an EMBL/GenBank/DDBJ whole genome shotgun (WGS) entry which is preliminary data.</text>
</comment>
<keyword evidence="2" id="KW-1185">Reference proteome</keyword>
<evidence type="ECO:0000313" key="2">
    <source>
        <dbReference type="Proteomes" id="UP001055072"/>
    </source>
</evidence>
<protein>
    <submittedName>
        <fullName evidence="1">Uncharacterized protein</fullName>
    </submittedName>
</protein>
<evidence type="ECO:0000313" key="1">
    <source>
        <dbReference type="EMBL" id="KAI0093467.1"/>
    </source>
</evidence>
<accession>A0ACB8UGK8</accession>
<name>A0ACB8UGK8_9APHY</name>
<organism evidence="1 2">
    <name type="scientific">Irpex rosettiformis</name>
    <dbReference type="NCBI Taxonomy" id="378272"/>
    <lineage>
        <taxon>Eukaryota</taxon>
        <taxon>Fungi</taxon>
        <taxon>Dikarya</taxon>
        <taxon>Basidiomycota</taxon>
        <taxon>Agaricomycotina</taxon>
        <taxon>Agaricomycetes</taxon>
        <taxon>Polyporales</taxon>
        <taxon>Irpicaceae</taxon>
        <taxon>Irpex</taxon>
    </lineage>
</organism>
<sequence>MSAIIRSQASRAFASASAVRTPAVARTLRARSMATIPDPQHPTDKPLPNDKPGSNNTFLYLVGGTALAIGGWWYTQQSGHEANPHDQRKADEERVKQKAAELRDASVATVHDVAKEGEKAYEDAKASAIGKLEQARAHASATVDATQSKLDSYKHSAQESYDEAKANVTTTYNEAARETRVAFEHAAEKVEEEKQSWGAWFGSWFGYGKRKAIAKGAEKVESGAEKVEKETQKRA</sequence>
<dbReference type="Proteomes" id="UP001055072">
    <property type="component" value="Unassembled WGS sequence"/>
</dbReference>